<dbReference type="SMART" id="SM00062">
    <property type="entry name" value="PBPb"/>
    <property type="match status" value="1"/>
</dbReference>
<accession>A0A7W8G9U4</accession>
<dbReference type="SUPFAM" id="SSF53850">
    <property type="entry name" value="Periplasmic binding protein-like II"/>
    <property type="match status" value="1"/>
</dbReference>
<evidence type="ECO:0000313" key="4">
    <source>
        <dbReference type="EMBL" id="MBB5226507.1"/>
    </source>
</evidence>
<feature type="chain" id="PRO_5030524749" evidence="2">
    <location>
        <begin position="27"/>
        <end position="264"/>
    </location>
</feature>
<dbReference type="RefSeq" id="WP_184659824.1">
    <property type="nucleotide sequence ID" value="NZ_CP031518.1"/>
</dbReference>
<evidence type="ECO:0000256" key="2">
    <source>
        <dbReference type="SAM" id="SignalP"/>
    </source>
</evidence>
<sequence length="264" mass="28652">MKKIAIVAAVLASVVSLMGCNKKAEAGEFTVEKGKFKVGMEIGYPPMEYFDADGKTPMGFDVEFGKALSEKLGLEVEFIDTAWDGIFAGLETNKYDVVIAAATITPERLESMEFSKPYVGNGQTIVVNAASGYRPVSPKELEGKTVAYQAETTSDIFMEKQAKAGLKFTPAEFDKVLNAYDELKLGRCDAVVSDALVFANYADDPSYVSTWVGDADEYFGVAIRKGNSVLLDKVNAAIDEMKADGTLKKLYLKIFGSDLSDTVK</sequence>
<dbReference type="PROSITE" id="PS51257">
    <property type="entry name" value="PROKAR_LIPOPROTEIN"/>
    <property type="match status" value="1"/>
</dbReference>
<keyword evidence="5" id="KW-1185">Reference proteome</keyword>
<organism evidence="4 5">
    <name type="scientific">Treponema ruminis</name>
    <dbReference type="NCBI Taxonomy" id="744515"/>
    <lineage>
        <taxon>Bacteria</taxon>
        <taxon>Pseudomonadati</taxon>
        <taxon>Spirochaetota</taxon>
        <taxon>Spirochaetia</taxon>
        <taxon>Spirochaetales</taxon>
        <taxon>Treponemataceae</taxon>
        <taxon>Treponema</taxon>
    </lineage>
</organism>
<proteinExistence type="predicted"/>
<evidence type="ECO:0000259" key="3">
    <source>
        <dbReference type="SMART" id="SM00062"/>
    </source>
</evidence>
<evidence type="ECO:0000313" key="5">
    <source>
        <dbReference type="Proteomes" id="UP000518887"/>
    </source>
</evidence>
<protein>
    <submittedName>
        <fullName evidence="4">Polar amino acid transport system substrate-binding protein</fullName>
    </submittedName>
</protein>
<reference evidence="4 5" key="1">
    <citation type="submission" date="2020-08" db="EMBL/GenBank/DDBJ databases">
        <title>Genomic Encyclopedia of Type Strains, Phase IV (KMG-IV): sequencing the most valuable type-strain genomes for metagenomic binning, comparative biology and taxonomic classification.</title>
        <authorList>
            <person name="Goeker M."/>
        </authorList>
    </citation>
    <scope>NUCLEOTIDE SEQUENCE [LARGE SCALE GENOMIC DNA]</scope>
    <source>
        <strain evidence="4 5">DSM 103462</strain>
    </source>
</reference>
<dbReference type="PANTHER" id="PTHR35936">
    <property type="entry name" value="MEMBRANE-BOUND LYTIC MUREIN TRANSGLYCOSYLASE F"/>
    <property type="match status" value="1"/>
</dbReference>
<evidence type="ECO:0000256" key="1">
    <source>
        <dbReference type="ARBA" id="ARBA00022729"/>
    </source>
</evidence>
<dbReference type="PANTHER" id="PTHR35936:SF19">
    <property type="entry name" value="AMINO-ACID-BINDING PROTEIN YXEM-RELATED"/>
    <property type="match status" value="1"/>
</dbReference>
<dbReference type="InterPro" id="IPR001638">
    <property type="entry name" value="Solute-binding_3/MltF_N"/>
</dbReference>
<dbReference type="CDD" id="cd13530">
    <property type="entry name" value="PBP2_peptides_like"/>
    <property type="match status" value="1"/>
</dbReference>
<dbReference type="EMBL" id="JACHFQ010000005">
    <property type="protein sequence ID" value="MBB5226507.1"/>
    <property type="molecule type" value="Genomic_DNA"/>
</dbReference>
<name>A0A7W8G9U4_9SPIR</name>
<keyword evidence="1 2" id="KW-0732">Signal</keyword>
<feature type="domain" description="Solute-binding protein family 3/N-terminal" evidence="3">
    <location>
        <begin position="35"/>
        <end position="258"/>
    </location>
</feature>
<dbReference type="Proteomes" id="UP000518887">
    <property type="component" value="Unassembled WGS sequence"/>
</dbReference>
<dbReference type="Pfam" id="PF00497">
    <property type="entry name" value="SBP_bac_3"/>
    <property type="match status" value="1"/>
</dbReference>
<comment type="caution">
    <text evidence="4">The sequence shown here is derived from an EMBL/GenBank/DDBJ whole genome shotgun (WGS) entry which is preliminary data.</text>
</comment>
<gene>
    <name evidence="4" type="ORF">HNP76_001880</name>
</gene>
<dbReference type="AlphaFoldDB" id="A0A7W8G9U4"/>
<feature type="signal peptide" evidence="2">
    <location>
        <begin position="1"/>
        <end position="26"/>
    </location>
</feature>
<dbReference type="Gene3D" id="3.40.190.10">
    <property type="entry name" value="Periplasmic binding protein-like II"/>
    <property type="match status" value="2"/>
</dbReference>